<evidence type="ECO:0000313" key="2">
    <source>
        <dbReference type="Proteomes" id="UP001169027"/>
    </source>
</evidence>
<evidence type="ECO:0008006" key="3">
    <source>
        <dbReference type="Google" id="ProtNLM"/>
    </source>
</evidence>
<name>A0ABT8S3P6_9BURK</name>
<reference evidence="1" key="1">
    <citation type="submission" date="2023-06" db="EMBL/GenBank/DDBJ databases">
        <authorList>
            <person name="Jiang Y."/>
            <person name="Liu Q."/>
        </authorList>
    </citation>
    <scope>NUCLEOTIDE SEQUENCE</scope>
    <source>
        <strain evidence="1">CGMCC 1.12090</strain>
    </source>
</reference>
<comment type="caution">
    <text evidence="1">The sequence shown here is derived from an EMBL/GenBank/DDBJ whole genome shotgun (WGS) entry which is preliminary data.</text>
</comment>
<organism evidence="1 2">
    <name type="scientific">Variovorax ginsengisoli</name>
    <dbReference type="NCBI Taxonomy" id="363844"/>
    <lineage>
        <taxon>Bacteria</taxon>
        <taxon>Pseudomonadati</taxon>
        <taxon>Pseudomonadota</taxon>
        <taxon>Betaproteobacteria</taxon>
        <taxon>Burkholderiales</taxon>
        <taxon>Comamonadaceae</taxon>
        <taxon>Variovorax</taxon>
    </lineage>
</organism>
<dbReference type="EMBL" id="JAUKVY010000009">
    <property type="protein sequence ID" value="MDO1533546.1"/>
    <property type="molecule type" value="Genomic_DNA"/>
</dbReference>
<gene>
    <name evidence="1" type="ORF">Q2T77_14715</name>
</gene>
<dbReference type="RefSeq" id="WP_301810282.1">
    <property type="nucleotide sequence ID" value="NZ_JAUJZH010000009.1"/>
</dbReference>
<keyword evidence="2" id="KW-1185">Reference proteome</keyword>
<accession>A0ABT8S3P6</accession>
<proteinExistence type="predicted"/>
<dbReference type="Proteomes" id="UP001169027">
    <property type="component" value="Unassembled WGS sequence"/>
</dbReference>
<protein>
    <recommendedName>
        <fullName evidence="3">Lipoprotein</fullName>
    </recommendedName>
</protein>
<evidence type="ECO:0000313" key="1">
    <source>
        <dbReference type="EMBL" id="MDO1533546.1"/>
    </source>
</evidence>
<sequence length="154" mass="16430">MSTLLAATMASSVIKDGPNPVQQLFGCLKKVAAVALVAMAAGCATTDALNNDNLAIAAGFKMITPKKPDQQAILAKLPKDKVSPVTYQGATYYVLPDAMNNVAYVGGATQYQDYQRLRVAKQLSNNNLEAAQMNEMDWGGWGGWGGPAFIGFRR</sequence>